<comment type="caution">
    <text evidence="1">The sequence shown here is derived from an EMBL/GenBank/DDBJ whole genome shotgun (WGS) entry which is preliminary data.</text>
</comment>
<reference evidence="2" key="1">
    <citation type="journal article" date="2019" name="Int. J. Syst. Evol. Microbiol.">
        <title>The Global Catalogue of Microorganisms (GCM) 10K type strain sequencing project: providing services to taxonomists for standard genome sequencing and annotation.</title>
        <authorList>
            <consortium name="The Broad Institute Genomics Platform"/>
            <consortium name="The Broad Institute Genome Sequencing Center for Infectious Disease"/>
            <person name="Wu L."/>
            <person name="Ma J."/>
        </authorList>
    </citation>
    <scope>NUCLEOTIDE SEQUENCE [LARGE SCALE GENOMIC DNA]</scope>
    <source>
        <strain evidence="2">JCM 18298</strain>
    </source>
</reference>
<evidence type="ECO:0000313" key="2">
    <source>
        <dbReference type="Proteomes" id="UP001500603"/>
    </source>
</evidence>
<dbReference type="EMBL" id="BAABJM010000001">
    <property type="protein sequence ID" value="GAA5048028.1"/>
    <property type="molecule type" value="Genomic_DNA"/>
</dbReference>
<dbReference type="RefSeq" id="WP_345494341.1">
    <property type="nucleotide sequence ID" value="NZ_BAABJM010000001.1"/>
</dbReference>
<organism evidence="1 2">
    <name type="scientific">Nocardia callitridis</name>
    <dbReference type="NCBI Taxonomy" id="648753"/>
    <lineage>
        <taxon>Bacteria</taxon>
        <taxon>Bacillati</taxon>
        <taxon>Actinomycetota</taxon>
        <taxon>Actinomycetes</taxon>
        <taxon>Mycobacteriales</taxon>
        <taxon>Nocardiaceae</taxon>
        <taxon>Nocardia</taxon>
    </lineage>
</organism>
<dbReference type="Proteomes" id="UP001500603">
    <property type="component" value="Unassembled WGS sequence"/>
</dbReference>
<keyword evidence="2" id="KW-1185">Reference proteome</keyword>
<name>A0ABP9K250_9NOCA</name>
<gene>
    <name evidence="1" type="ORF">GCM10023318_15270</name>
</gene>
<evidence type="ECO:0000313" key="1">
    <source>
        <dbReference type="EMBL" id="GAA5048028.1"/>
    </source>
</evidence>
<accession>A0ABP9K250</accession>
<sequence>MTTNAIGLINTQVYGDQQAHDEQVTQELAAARGYQFAGVLTITADTYMPTTLIVHTTSSKGATAIVAPSPEHFGPAAHAVALACLLETPTVVVPCTAGRGR</sequence>
<proteinExistence type="predicted"/>
<protein>
    <submittedName>
        <fullName evidence="1">Uncharacterized protein</fullName>
    </submittedName>
</protein>